<evidence type="ECO:0000256" key="7">
    <source>
        <dbReference type="ARBA" id="ARBA00022833"/>
    </source>
</evidence>
<evidence type="ECO:0000313" key="10">
    <source>
        <dbReference type="Proteomes" id="UP000095281"/>
    </source>
</evidence>
<dbReference type="CDD" id="cd20353">
    <property type="entry name" value="Rcat_RBR_RNF216"/>
    <property type="match status" value="1"/>
</dbReference>
<keyword evidence="4" id="KW-0677">Repeat</keyword>
<proteinExistence type="predicted"/>
<dbReference type="PANTHER" id="PTHR22770:SF47">
    <property type="entry name" value="E3 UBIQUITIN-PROTEIN LIGASE RNF216"/>
    <property type="match status" value="1"/>
</dbReference>
<keyword evidence="2" id="KW-0808">Transferase</keyword>
<feature type="transmembrane region" description="Helical" evidence="8">
    <location>
        <begin position="396"/>
        <end position="414"/>
    </location>
</feature>
<dbReference type="Proteomes" id="UP000095281">
    <property type="component" value="Unplaced"/>
</dbReference>
<name>A0A1I8C1N0_MELHA</name>
<keyword evidence="8" id="KW-1133">Transmembrane helix</keyword>
<evidence type="ECO:0000256" key="6">
    <source>
        <dbReference type="ARBA" id="ARBA00022786"/>
    </source>
</evidence>
<keyword evidence="8" id="KW-0472">Membrane</keyword>
<protein>
    <submittedName>
        <fullName evidence="11">RING-type domain-containing protein</fullName>
    </submittedName>
</protein>
<evidence type="ECO:0000256" key="5">
    <source>
        <dbReference type="ARBA" id="ARBA00022771"/>
    </source>
</evidence>
<keyword evidence="7" id="KW-0862">Zinc</keyword>
<keyword evidence="5" id="KW-0863">Zinc-finger</keyword>
<comment type="pathway">
    <text evidence="1">Protein modification; protein ubiquitination.</text>
</comment>
<evidence type="ECO:0000256" key="8">
    <source>
        <dbReference type="SAM" id="Phobius"/>
    </source>
</evidence>
<dbReference type="PROSITE" id="PS51873">
    <property type="entry name" value="TRIAD"/>
    <property type="match status" value="1"/>
</dbReference>
<keyword evidence="3" id="KW-0479">Metal-binding</keyword>
<evidence type="ECO:0000256" key="3">
    <source>
        <dbReference type="ARBA" id="ARBA00022723"/>
    </source>
</evidence>
<keyword evidence="6" id="KW-0833">Ubl conjugation pathway</keyword>
<reference evidence="11" key="1">
    <citation type="submission" date="2016-11" db="UniProtKB">
        <authorList>
            <consortium name="WormBaseParasite"/>
        </authorList>
    </citation>
    <scope>IDENTIFICATION</scope>
</reference>
<keyword evidence="8" id="KW-0812">Transmembrane</keyword>
<dbReference type="InterPro" id="IPR051628">
    <property type="entry name" value="LUBAC_E3_Ligases"/>
</dbReference>
<dbReference type="InterPro" id="IPR002867">
    <property type="entry name" value="IBR_dom"/>
</dbReference>
<dbReference type="InterPro" id="IPR044066">
    <property type="entry name" value="TRIAD_supradom"/>
</dbReference>
<dbReference type="AlphaFoldDB" id="A0A1I8C1N0"/>
<evidence type="ECO:0000256" key="2">
    <source>
        <dbReference type="ARBA" id="ARBA00022679"/>
    </source>
</evidence>
<dbReference type="GO" id="GO:0008270">
    <property type="term" value="F:zinc ion binding"/>
    <property type="evidence" value="ECO:0007669"/>
    <property type="project" value="UniProtKB-KW"/>
</dbReference>
<accession>A0A1I8C1N0</accession>
<dbReference type="PANTHER" id="PTHR22770">
    <property type="entry name" value="UBIQUITIN CONJUGATING ENZYME 7 INTERACTING PROTEIN-RELATED"/>
    <property type="match status" value="1"/>
</dbReference>
<evidence type="ECO:0000256" key="4">
    <source>
        <dbReference type="ARBA" id="ARBA00022737"/>
    </source>
</evidence>
<dbReference type="Pfam" id="PF01485">
    <property type="entry name" value="IBR"/>
    <property type="match status" value="1"/>
</dbReference>
<evidence type="ECO:0000259" key="9">
    <source>
        <dbReference type="PROSITE" id="PS51873"/>
    </source>
</evidence>
<evidence type="ECO:0000256" key="1">
    <source>
        <dbReference type="ARBA" id="ARBA00004906"/>
    </source>
</evidence>
<feature type="domain" description="RING-type" evidence="9">
    <location>
        <begin position="66"/>
        <end position="287"/>
    </location>
</feature>
<keyword evidence="10" id="KW-1185">Reference proteome</keyword>
<dbReference type="Pfam" id="PF26200">
    <property type="entry name" value="Rcat_RNF216"/>
    <property type="match status" value="1"/>
</dbReference>
<dbReference type="GO" id="GO:0016740">
    <property type="term" value="F:transferase activity"/>
    <property type="evidence" value="ECO:0007669"/>
    <property type="project" value="UniProtKB-KW"/>
</dbReference>
<dbReference type="InterPro" id="IPR047546">
    <property type="entry name" value="Rcat_RBR_RNF216"/>
</dbReference>
<dbReference type="Gene3D" id="1.20.120.1750">
    <property type="match status" value="1"/>
</dbReference>
<dbReference type="SMART" id="SM00647">
    <property type="entry name" value="IBR"/>
    <property type="match status" value="2"/>
</dbReference>
<organism evidence="10 11">
    <name type="scientific">Meloidogyne hapla</name>
    <name type="common">Root-knot nematode worm</name>
    <dbReference type="NCBI Taxonomy" id="6305"/>
    <lineage>
        <taxon>Eukaryota</taxon>
        <taxon>Metazoa</taxon>
        <taxon>Ecdysozoa</taxon>
        <taxon>Nematoda</taxon>
        <taxon>Chromadorea</taxon>
        <taxon>Rhabditida</taxon>
        <taxon>Tylenchina</taxon>
        <taxon>Tylenchomorpha</taxon>
        <taxon>Tylenchoidea</taxon>
        <taxon>Meloidogynidae</taxon>
        <taxon>Meloidogyninae</taxon>
        <taxon>Meloidogyne</taxon>
    </lineage>
</organism>
<evidence type="ECO:0000313" key="11">
    <source>
        <dbReference type="WBParaSite" id="MhA1_Contig94.frz3.gene17"/>
    </source>
</evidence>
<feature type="transmembrane region" description="Helical" evidence="8">
    <location>
        <begin position="360"/>
        <end position="384"/>
    </location>
</feature>
<dbReference type="WBParaSite" id="MhA1_Contig94.frz3.gene17">
    <property type="protein sequence ID" value="MhA1_Contig94.frz3.gene17"/>
    <property type="gene ID" value="MhA1_Contig94.frz3.gene17"/>
</dbReference>
<sequence>MIRFWYNAKTSLVSLTTKSSKEECIECLVCYNHVPINSIIYCFVPVTIKDVLTCELAAFDNYEFNECSTGKISEELMEVDEPQIEEKSDLHAFCRDCVLGQASAAIGEIPIAKGGIGLRCMMTDCDNPILYSEIRNLLPEDVQKKLEERMLEESIGMASLVNLERCTKCNFAIQLEIDKQLNKVFDCIVCNAKFCRFCKRDWDDEHFGVSCEEIEEKDKKAKKDKREREIEKKLNEVVVRKCPRCAIAFIKVDGCNQVTCRCGMTQCYLCRESGIGHDHFCRHLRDKFQKDCYQCNKQCLLFEDANKIDQQMIKEILEKGETSVQTNTNVAVPRISTTTLRTSTYSTPNVAFNTRDFTDLIVPMLFGVFFWYRDILCSFIGIRFIQRYHVQSIDNFWNCTYNFQILHITVYFFFQISFV</sequence>
<dbReference type="SUPFAM" id="SSF57850">
    <property type="entry name" value="RING/U-box"/>
    <property type="match status" value="2"/>
</dbReference>